<keyword evidence="7" id="KW-0808">Transferase</keyword>
<dbReference type="InterPro" id="IPR019734">
    <property type="entry name" value="TPR_rpt"/>
</dbReference>
<evidence type="ECO:0000256" key="16">
    <source>
        <dbReference type="SAM" id="Phobius"/>
    </source>
</evidence>
<keyword evidence="13 16" id="KW-0472">Membrane</keyword>
<sequence length="312" mass="36002">MKILNNSLPQFSDQDNPASFSPQLKTRFLTYAYLAAFNFWLLLSPLTLSYDWQLGSVPLVENINDFRNMWTLLFYIIILLILWKIFSQTEEDEEFVIFASFILLVIPFFPASNLFITVGFVVAERILYIPSLGFSILVVHGVCRITHRCKNSKQIIYAAFFILISIFTLKTLIRNKVWHSRETLFHLCCAILPHSQSVKSGLDGMPYNGKMHYNFANLQKDLNHTDLAIKHYQIALSLWPRHASAHNNLGTVVANRSTAAHHFRKAIEINPKHLRAHYNLASRGNEALHYYQRAISLQSNHTMALSYRMAIQ</sequence>
<evidence type="ECO:0000256" key="10">
    <source>
        <dbReference type="ARBA" id="ARBA00022803"/>
    </source>
</evidence>
<keyword evidence="12 16" id="KW-1133">Transmembrane helix</keyword>
<dbReference type="UniPathway" id="UPA00378"/>
<evidence type="ECO:0000256" key="3">
    <source>
        <dbReference type="ARBA" id="ARBA00004240"/>
    </source>
</evidence>
<comment type="function">
    <text evidence="1">Transfers mannosyl residues to the hydroxyl group of serine or threonine residues.</text>
</comment>
<keyword evidence="11" id="KW-0256">Endoplasmic reticulum</keyword>
<evidence type="ECO:0000256" key="14">
    <source>
        <dbReference type="ARBA" id="ARBA00045085"/>
    </source>
</evidence>
<dbReference type="InterPro" id="IPR052943">
    <property type="entry name" value="TMTC_O-mannosyl-trnsfr"/>
</dbReference>
<reference evidence="18" key="2">
    <citation type="submission" date="2015-02" db="UniProtKB">
        <authorList>
            <consortium name="EnsemblMetazoa"/>
        </authorList>
    </citation>
    <scope>IDENTIFICATION</scope>
</reference>
<dbReference type="GO" id="GO:0005783">
    <property type="term" value="C:endoplasmic reticulum"/>
    <property type="evidence" value="ECO:0007669"/>
    <property type="project" value="UniProtKB-SubCell"/>
</dbReference>
<evidence type="ECO:0000256" key="11">
    <source>
        <dbReference type="ARBA" id="ARBA00022824"/>
    </source>
</evidence>
<evidence type="ECO:0000256" key="13">
    <source>
        <dbReference type="ARBA" id="ARBA00023136"/>
    </source>
</evidence>
<evidence type="ECO:0000256" key="5">
    <source>
        <dbReference type="ARBA" id="ARBA00007882"/>
    </source>
</evidence>
<feature type="transmembrane region" description="Helical" evidence="16">
    <location>
        <begin position="28"/>
        <end position="48"/>
    </location>
</feature>
<organism evidence="18 19">
    <name type="scientific">Strigamia maritima</name>
    <name type="common">European centipede</name>
    <name type="synonym">Geophilus maritimus</name>
    <dbReference type="NCBI Taxonomy" id="126957"/>
    <lineage>
        <taxon>Eukaryota</taxon>
        <taxon>Metazoa</taxon>
        <taxon>Ecdysozoa</taxon>
        <taxon>Arthropoda</taxon>
        <taxon>Myriapoda</taxon>
        <taxon>Chilopoda</taxon>
        <taxon>Pleurostigmophora</taxon>
        <taxon>Geophilomorpha</taxon>
        <taxon>Linotaeniidae</taxon>
        <taxon>Strigamia</taxon>
    </lineage>
</organism>
<comment type="catalytic activity">
    <reaction evidence="14">
        <text>a di-trans,poly-cis-dolichyl beta-D-mannosyl phosphate + L-threonyl-[protein] = 3-O-(alpha-D-mannosyl)-L-threonyl-[protein] + a di-trans,poly-cis-dolichyl phosphate + H(+)</text>
        <dbReference type="Rhea" id="RHEA:53396"/>
        <dbReference type="Rhea" id="RHEA-COMP:11060"/>
        <dbReference type="Rhea" id="RHEA-COMP:13547"/>
        <dbReference type="Rhea" id="RHEA-COMP:19498"/>
        <dbReference type="Rhea" id="RHEA-COMP:19501"/>
        <dbReference type="ChEBI" id="CHEBI:15378"/>
        <dbReference type="ChEBI" id="CHEBI:30013"/>
        <dbReference type="ChEBI" id="CHEBI:57683"/>
        <dbReference type="ChEBI" id="CHEBI:58211"/>
        <dbReference type="ChEBI" id="CHEBI:137323"/>
        <dbReference type="EC" id="2.4.1.109"/>
    </reaction>
</comment>
<dbReference type="PhylomeDB" id="T1JCJ3"/>
<comment type="pathway">
    <text evidence="4">Protein modification; protein glycosylation.</text>
</comment>
<evidence type="ECO:0000259" key="17">
    <source>
        <dbReference type="Pfam" id="PF08409"/>
    </source>
</evidence>
<dbReference type="EnsemblMetazoa" id="SMAR011507-RA">
    <property type="protein sequence ID" value="SMAR011507-PA"/>
    <property type="gene ID" value="SMAR011507"/>
</dbReference>
<dbReference type="OMA" id="CRITHRC"/>
<dbReference type="InterPro" id="IPR013618">
    <property type="entry name" value="TMTC_DUF1736"/>
</dbReference>
<comment type="similarity">
    <text evidence="5">Belongs to the TMTC family.</text>
</comment>
<dbReference type="HOGENOM" id="CLU_011615_6_0_1"/>
<dbReference type="GO" id="GO:0016020">
    <property type="term" value="C:membrane"/>
    <property type="evidence" value="ECO:0007669"/>
    <property type="project" value="UniProtKB-SubCell"/>
</dbReference>
<name>T1JCJ3_STRMM</name>
<evidence type="ECO:0000256" key="8">
    <source>
        <dbReference type="ARBA" id="ARBA00022692"/>
    </source>
</evidence>
<dbReference type="Pfam" id="PF08409">
    <property type="entry name" value="TMTC_DUF1736"/>
    <property type="match status" value="1"/>
</dbReference>
<dbReference type="eggNOG" id="KOG1124">
    <property type="taxonomic scope" value="Eukaryota"/>
</dbReference>
<accession>T1JCJ3</accession>
<evidence type="ECO:0000256" key="6">
    <source>
        <dbReference type="ARBA" id="ARBA00012839"/>
    </source>
</evidence>
<dbReference type="GO" id="GO:0004169">
    <property type="term" value="F:dolichyl-phosphate-mannose-protein mannosyltransferase activity"/>
    <property type="evidence" value="ECO:0007669"/>
    <property type="project" value="UniProtKB-EC"/>
</dbReference>
<protein>
    <recommendedName>
        <fullName evidence="6">dolichyl-phosphate-mannose--protein mannosyltransferase</fullName>
        <ecNumber evidence="6">2.4.1.109</ecNumber>
    </recommendedName>
</protein>
<evidence type="ECO:0000256" key="12">
    <source>
        <dbReference type="ARBA" id="ARBA00022989"/>
    </source>
</evidence>
<dbReference type="Proteomes" id="UP000014500">
    <property type="component" value="Unassembled WGS sequence"/>
</dbReference>
<dbReference type="EC" id="2.4.1.109" evidence="6"/>
<proteinExistence type="inferred from homology"/>
<feature type="transmembrane region" description="Helical" evidence="16">
    <location>
        <begin position="155"/>
        <end position="173"/>
    </location>
</feature>
<evidence type="ECO:0000256" key="1">
    <source>
        <dbReference type="ARBA" id="ARBA00003582"/>
    </source>
</evidence>
<dbReference type="EMBL" id="JH432065">
    <property type="status" value="NOT_ANNOTATED_CDS"/>
    <property type="molecule type" value="Genomic_DNA"/>
</dbReference>
<evidence type="ECO:0000256" key="4">
    <source>
        <dbReference type="ARBA" id="ARBA00004922"/>
    </source>
</evidence>
<reference evidence="19" key="1">
    <citation type="submission" date="2011-05" db="EMBL/GenBank/DDBJ databases">
        <authorList>
            <person name="Richards S.R."/>
            <person name="Qu J."/>
            <person name="Jiang H."/>
            <person name="Jhangiani S.N."/>
            <person name="Agravi P."/>
            <person name="Goodspeed R."/>
            <person name="Gross S."/>
            <person name="Mandapat C."/>
            <person name="Jackson L."/>
            <person name="Mathew T."/>
            <person name="Pu L."/>
            <person name="Thornton R."/>
            <person name="Saada N."/>
            <person name="Wilczek-Boney K.B."/>
            <person name="Lee S."/>
            <person name="Kovar C."/>
            <person name="Wu Y."/>
            <person name="Scherer S.E."/>
            <person name="Worley K.C."/>
            <person name="Muzny D.M."/>
            <person name="Gibbs R."/>
        </authorList>
    </citation>
    <scope>NUCLEOTIDE SEQUENCE</scope>
    <source>
        <strain evidence="19">Brora</strain>
    </source>
</reference>
<evidence type="ECO:0000256" key="9">
    <source>
        <dbReference type="ARBA" id="ARBA00022737"/>
    </source>
</evidence>
<dbReference type="Gene3D" id="1.25.40.10">
    <property type="entry name" value="Tetratricopeptide repeat domain"/>
    <property type="match status" value="2"/>
</dbReference>
<keyword evidence="8 16" id="KW-0812">Transmembrane</keyword>
<dbReference type="InterPro" id="IPR011990">
    <property type="entry name" value="TPR-like_helical_dom_sf"/>
</dbReference>
<dbReference type="SUPFAM" id="SSF48452">
    <property type="entry name" value="TPR-like"/>
    <property type="match status" value="1"/>
</dbReference>
<feature type="transmembrane region" description="Helical" evidence="16">
    <location>
        <begin position="68"/>
        <end position="86"/>
    </location>
</feature>
<feature type="transmembrane region" description="Helical" evidence="16">
    <location>
        <begin position="126"/>
        <end position="143"/>
    </location>
</feature>
<keyword evidence="19" id="KW-1185">Reference proteome</keyword>
<feature type="transmembrane region" description="Helical" evidence="16">
    <location>
        <begin position="95"/>
        <end position="120"/>
    </location>
</feature>
<feature type="domain" description="DUF1736" evidence="17">
    <location>
        <begin position="6"/>
        <end position="78"/>
    </location>
</feature>
<comment type="subcellular location">
    <subcellularLocation>
        <location evidence="3">Endoplasmic reticulum</location>
    </subcellularLocation>
    <subcellularLocation>
        <location evidence="2">Membrane</location>
        <topology evidence="2">Multi-pass membrane protein</topology>
    </subcellularLocation>
</comment>
<dbReference type="AlphaFoldDB" id="T1JCJ3"/>
<evidence type="ECO:0000313" key="18">
    <source>
        <dbReference type="EnsemblMetazoa" id="SMAR011507-PA"/>
    </source>
</evidence>
<evidence type="ECO:0000313" key="19">
    <source>
        <dbReference type="Proteomes" id="UP000014500"/>
    </source>
</evidence>
<dbReference type="STRING" id="126957.T1JCJ3"/>
<dbReference type="PANTHER" id="PTHR44809:SF1">
    <property type="entry name" value="PROTEIN O-MANNOSYL-TRANSFERASE TMTC1"/>
    <property type="match status" value="1"/>
</dbReference>
<dbReference type="SMART" id="SM00028">
    <property type="entry name" value="TPR"/>
    <property type="match status" value="3"/>
</dbReference>
<evidence type="ECO:0000256" key="15">
    <source>
        <dbReference type="ARBA" id="ARBA00045102"/>
    </source>
</evidence>
<dbReference type="PANTHER" id="PTHR44809">
    <property type="match status" value="1"/>
</dbReference>
<evidence type="ECO:0000256" key="7">
    <source>
        <dbReference type="ARBA" id="ARBA00022679"/>
    </source>
</evidence>
<comment type="catalytic activity">
    <reaction evidence="15">
        <text>a di-trans,poly-cis-dolichyl beta-D-mannosyl phosphate + L-seryl-[protein] = 3-O-(alpha-D-mannosyl)-L-seryl-[protein] + a di-trans,poly-cis-dolichyl phosphate + H(+)</text>
        <dbReference type="Rhea" id="RHEA:17377"/>
        <dbReference type="Rhea" id="RHEA-COMP:9863"/>
        <dbReference type="Rhea" id="RHEA-COMP:13546"/>
        <dbReference type="Rhea" id="RHEA-COMP:19498"/>
        <dbReference type="Rhea" id="RHEA-COMP:19501"/>
        <dbReference type="ChEBI" id="CHEBI:15378"/>
        <dbReference type="ChEBI" id="CHEBI:29999"/>
        <dbReference type="ChEBI" id="CHEBI:57683"/>
        <dbReference type="ChEBI" id="CHEBI:58211"/>
        <dbReference type="ChEBI" id="CHEBI:137321"/>
        <dbReference type="EC" id="2.4.1.109"/>
    </reaction>
</comment>
<evidence type="ECO:0000256" key="2">
    <source>
        <dbReference type="ARBA" id="ARBA00004141"/>
    </source>
</evidence>
<keyword evidence="9" id="KW-0677">Repeat</keyword>
<keyword evidence="10" id="KW-0802">TPR repeat</keyword>